<sequence length="89" mass="10858">MDVFYFKEEKFEDELNLETPDNSFDNLNEDNNQDNYLEEEIREIIEHSLKDSSEIDHASVEIHNLKCNDFIEWLEQEEEQEENEEDEEQ</sequence>
<dbReference type="GeneID" id="14904996"/>
<reference evidence="1 2" key="1">
    <citation type="submission" date="2011-07" db="EMBL/GenBank/DDBJ databases">
        <authorList>
            <person name="Coyne R."/>
            <person name="Brami D."/>
            <person name="Johnson J."/>
            <person name="Hostetler J."/>
            <person name="Hannick L."/>
            <person name="Clark T."/>
            <person name="Cassidy-Hanley D."/>
            <person name="Inman J."/>
        </authorList>
    </citation>
    <scope>NUCLEOTIDE SEQUENCE [LARGE SCALE GENOMIC DNA]</scope>
    <source>
        <strain evidence="1 2">G5</strain>
    </source>
</reference>
<keyword evidence="2" id="KW-1185">Reference proteome</keyword>
<organism evidence="1 2">
    <name type="scientific">Ichthyophthirius multifiliis</name>
    <name type="common">White spot disease agent</name>
    <name type="synonym">Ich</name>
    <dbReference type="NCBI Taxonomy" id="5932"/>
    <lineage>
        <taxon>Eukaryota</taxon>
        <taxon>Sar</taxon>
        <taxon>Alveolata</taxon>
        <taxon>Ciliophora</taxon>
        <taxon>Intramacronucleata</taxon>
        <taxon>Oligohymenophorea</taxon>
        <taxon>Hymenostomatida</taxon>
        <taxon>Ophryoglenina</taxon>
        <taxon>Ichthyophthirius</taxon>
    </lineage>
</organism>
<evidence type="ECO:0000313" key="2">
    <source>
        <dbReference type="Proteomes" id="UP000008983"/>
    </source>
</evidence>
<dbReference type="RefSeq" id="XP_004030144.1">
    <property type="nucleotide sequence ID" value="XM_004030096.1"/>
</dbReference>
<dbReference type="InParanoid" id="G0R0U8"/>
<name>G0R0U8_ICHMU</name>
<gene>
    <name evidence="1" type="ORF">IMG5_167020</name>
</gene>
<dbReference type="Proteomes" id="UP000008983">
    <property type="component" value="Unassembled WGS sequence"/>
</dbReference>
<dbReference type="AlphaFoldDB" id="G0R0U8"/>
<protein>
    <submittedName>
        <fullName evidence="1">Uncharacterized protein</fullName>
    </submittedName>
</protein>
<accession>G0R0U8</accession>
<evidence type="ECO:0000313" key="1">
    <source>
        <dbReference type="EMBL" id="EGR28908.1"/>
    </source>
</evidence>
<proteinExistence type="predicted"/>
<dbReference type="EMBL" id="GL984204">
    <property type="protein sequence ID" value="EGR28908.1"/>
    <property type="molecule type" value="Genomic_DNA"/>
</dbReference>